<dbReference type="EMBL" id="CP003282">
    <property type="protein sequence ID" value="AFG38680.1"/>
    <property type="molecule type" value="Genomic_DNA"/>
</dbReference>
<dbReference type="PATRIC" id="fig|889378.3.peg.2628"/>
<dbReference type="GO" id="GO:0005737">
    <property type="term" value="C:cytoplasm"/>
    <property type="evidence" value="ECO:0007669"/>
    <property type="project" value="TreeGrafter"/>
</dbReference>
<organism evidence="13 14">
    <name type="scientific">Spirochaeta africana (strain ATCC 700263 / DSM 8902 / Z-7692)</name>
    <dbReference type="NCBI Taxonomy" id="889378"/>
    <lineage>
        <taxon>Bacteria</taxon>
        <taxon>Pseudomonadati</taxon>
        <taxon>Spirochaetota</taxon>
        <taxon>Spirochaetia</taxon>
        <taxon>Spirochaetales</taxon>
        <taxon>Spirochaetaceae</taxon>
        <taxon>Spirochaeta</taxon>
    </lineage>
</organism>
<accession>H9UMD7</accession>
<dbReference type="Proteomes" id="UP000007383">
    <property type="component" value="Chromosome"/>
</dbReference>
<protein>
    <recommendedName>
        <fullName evidence="2">phosphoserine phosphatase</fullName>
        <ecNumber evidence="2">3.1.3.3</ecNumber>
    </recommendedName>
</protein>
<evidence type="ECO:0000256" key="5">
    <source>
        <dbReference type="ARBA" id="ARBA00022801"/>
    </source>
</evidence>
<comment type="pathway">
    <text evidence="1">Amino-acid biosynthesis; L-serine biosynthesis; L-serine from 3-phospho-D-glycerate: step 3/3.</text>
</comment>
<evidence type="ECO:0000256" key="11">
    <source>
        <dbReference type="PIRSR" id="PIRSR611863-2"/>
    </source>
</evidence>
<dbReference type="Gene3D" id="3.40.50.1000">
    <property type="entry name" value="HAD superfamily/HAD-like"/>
    <property type="match status" value="1"/>
</dbReference>
<dbReference type="AlphaFoldDB" id="H9UMD7"/>
<reference evidence="14" key="1">
    <citation type="journal article" date="2013" name="Stand. Genomic Sci.">
        <title>Complete genome sequence of the halophilic bacterium Spirochaeta africana type strain (Z-7692(T)) from the alkaline Lake Magadi in the East African Rift.</title>
        <authorList>
            <person name="Liolos K."/>
            <person name="Abt B."/>
            <person name="Scheuner C."/>
            <person name="Teshima H."/>
            <person name="Held B."/>
            <person name="Lapidus A."/>
            <person name="Nolan M."/>
            <person name="Lucas S."/>
            <person name="Deshpande S."/>
            <person name="Cheng J.F."/>
            <person name="Tapia R."/>
            <person name="Goodwin L.A."/>
            <person name="Pitluck S."/>
            <person name="Pagani I."/>
            <person name="Ivanova N."/>
            <person name="Mavromatis K."/>
            <person name="Mikhailova N."/>
            <person name="Huntemann M."/>
            <person name="Pati A."/>
            <person name="Chen A."/>
            <person name="Palaniappan K."/>
            <person name="Land M."/>
            <person name="Rohde M."/>
            <person name="Tindall B.J."/>
            <person name="Detter J.C."/>
            <person name="Goker M."/>
            <person name="Bristow J."/>
            <person name="Eisen J.A."/>
            <person name="Markowitz V."/>
            <person name="Hugenholtz P."/>
            <person name="Woyke T."/>
            <person name="Klenk H.P."/>
            <person name="Kyrpides N.C."/>
        </authorList>
    </citation>
    <scope>NUCLEOTIDE SEQUENCE</scope>
    <source>
        <strain evidence="14">ATCC 700263 / DSM 8902 / Z-7692</strain>
    </source>
</reference>
<dbReference type="PANTHER" id="PTHR43344:SF2">
    <property type="entry name" value="PHOSPHOSERINE PHOSPHATASE"/>
    <property type="match status" value="1"/>
</dbReference>
<evidence type="ECO:0000256" key="4">
    <source>
        <dbReference type="ARBA" id="ARBA00022723"/>
    </source>
</evidence>
<dbReference type="Gene3D" id="3.90.1470.10">
    <property type="entry name" value="thrh gene product, domain 2"/>
    <property type="match status" value="1"/>
</dbReference>
<feature type="active site" description="Nucleophile" evidence="10">
    <location>
        <position position="7"/>
    </location>
</feature>
<comment type="catalytic activity">
    <reaction evidence="9">
        <text>O-phospho-D-serine + H2O = D-serine + phosphate</text>
        <dbReference type="Rhea" id="RHEA:24873"/>
        <dbReference type="ChEBI" id="CHEBI:15377"/>
        <dbReference type="ChEBI" id="CHEBI:35247"/>
        <dbReference type="ChEBI" id="CHEBI:43474"/>
        <dbReference type="ChEBI" id="CHEBI:58680"/>
        <dbReference type="EC" id="3.1.3.3"/>
    </reaction>
</comment>
<name>H9UMD7_SPIAZ</name>
<dbReference type="SUPFAM" id="SSF56784">
    <property type="entry name" value="HAD-like"/>
    <property type="match status" value="1"/>
</dbReference>
<dbReference type="NCBIfam" id="TIGR02137">
    <property type="entry name" value="HSK-PSP"/>
    <property type="match status" value="1"/>
</dbReference>
<dbReference type="GO" id="GO:0036424">
    <property type="term" value="F:L-phosphoserine phosphatase activity"/>
    <property type="evidence" value="ECO:0007669"/>
    <property type="project" value="TreeGrafter"/>
</dbReference>
<dbReference type="EC" id="3.1.3.3" evidence="2"/>
<comment type="catalytic activity">
    <reaction evidence="8">
        <text>O-phospho-L-serine + H2O = L-serine + phosphate</text>
        <dbReference type="Rhea" id="RHEA:21208"/>
        <dbReference type="ChEBI" id="CHEBI:15377"/>
        <dbReference type="ChEBI" id="CHEBI:33384"/>
        <dbReference type="ChEBI" id="CHEBI:43474"/>
        <dbReference type="ChEBI" id="CHEBI:57524"/>
        <dbReference type="EC" id="3.1.3.3"/>
    </reaction>
</comment>
<evidence type="ECO:0000256" key="2">
    <source>
        <dbReference type="ARBA" id="ARBA00012640"/>
    </source>
</evidence>
<dbReference type="PANTHER" id="PTHR43344">
    <property type="entry name" value="PHOSPHOSERINE PHOSPHATASE"/>
    <property type="match status" value="1"/>
</dbReference>
<dbReference type="GO" id="GO:0006564">
    <property type="term" value="P:L-serine biosynthetic process"/>
    <property type="evidence" value="ECO:0007669"/>
    <property type="project" value="UniProtKB-KW"/>
</dbReference>
<dbReference type="NCBIfam" id="NF010109">
    <property type="entry name" value="PRK13582.1"/>
    <property type="match status" value="1"/>
</dbReference>
<dbReference type="InterPro" id="IPR036412">
    <property type="entry name" value="HAD-like_sf"/>
</dbReference>
<sequence>MTVLCLDLEGVLIPEIWLGVAETTGIDDLRLTTRDIPDYDELMRTRLRILDDNGIDSRVLTEVAHSIQPLPGAREFLDRMRRTTQVVILSDTFRQFAGPAMAQLGYPTIFCNDLIFDDAGKLTDYKLRQQDGKRHAVLGFRSMNLKVLAAGDSYNDLSMILEADYGAFFRPPQSITTEHPELPVFTEYQPFGDALTQAVQELDRSN</sequence>
<dbReference type="Pfam" id="PF00702">
    <property type="entry name" value="Hydrolase"/>
    <property type="match status" value="1"/>
</dbReference>
<evidence type="ECO:0000256" key="9">
    <source>
        <dbReference type="ARBA" id="ARBA00048523"/>
    </source>
</evidence>
<dbReference type="KEGG" id="sfc:Spiaf_2654"/>
<evidence type="ECO:0000256" key="8">
    <source>
        <dbReference type="ARBA" id="ARBA00048138"/>
    </source>
</evidence>
<evidence type="ECO:0000313" key="14">
    <source>
        <dbReference type="Proteomes" id="UP000007383"/>
    </source>
</evidence>
<feature type="binding site" evidence="12">
    <location>
        <position position="152"/>
    </location>
    <ligand>
        <name>Mg(2+)</name>
        <dbReference type="ChEBI" id="CHEBI:18420"/>
    </ligand>
</feature>
<gene>
    <name evidence="13" type="ordered locus">Spiaf_2654</name>
</gene>
<dbReference type="GO" id="GO:0016740">
    <property type="term" value="F:transferase activity"/>
    <property type="evidence" value="ECO:0007669"/>
    <property type="project" value="UniProtKB-KW"/>
</dbReference>
<keyword evidence="3" id="KW-0028">Amino-acid biosynthesis</keyword>
<dbReference type="eggNOG" id="COG0560">
    <property type="taxonomic scope" value="Bacteria"/>
</dbReference>
<dbReference type="STRING" id="889378.Spiaf_2654"/>
<evidence type="ECO:0000256" key="12">
    <source>
        <dbReference type="PIRSR" id="PIRSR611863-3"/>
    </source>
</evidence>
<keyword evidence="7" id="KW-0718">Serine biosynthesis</keyword>
<keyword evidence="6" id="KW-0460">Magnesium</keyword>
<keyword evidence="14" id="KW-1185">Reference proteome</keyword>
<feature type="binding site" evidence="11">
    <location>
        <position position="133"/>
    </location>
    <ligand>
        <name>substrate</name>
    </ligand>
</feature>
<keyword evidence="5" id="KW-0378">Hydrolase</keyword>
<feature type="binding site" evidence="11">
    <location>
        <begin position="90"/>
        <end position="91"/>
    </location>
    <ligand>
        <name>substrate</name>
    </ligand>
</feature>
<dbReference type="GO" id="GO:0000287">
    <property type="term" value="F:magnesium ion binding"/>
    <property type="evidence" value="ECO:0007669"/>
    <property type="project" value="TreeGrafter"/>
</dbReference>
<evidence type="ECO:0000256" key="10">
    <source>
        <dbReference type="PIRSR" id="PIRSR611863-1"/>
    </source>
</evidence>
<feature type="binding site" evidence="12">
    <location>
        <position position="7"/>
    </location>
    <ligand>
        <name>Mg(2+)</name>
        <dbReference type="ChEBI" id="CHEBI:18420"/>
    </ligand>
</feature>
<evidence type="ECO:0000256" key="1">
    <source>
        <dbReference type="ARBA" id="ARBA00005135"/>
    </source>
</evidence>
<dbReference type="InterPro" id="IPR011863">
    <property type="entry name" value="HSK-PSP"/>
</dbReference>
<evidence type="ECO:0000256" key="6">
    <source>
        <dbReference type="ARBA" id="ARBA00022842"/>
    </source>
</evidence>
<dbReference type="InterPro" id="IPR023214">
    <property type="entry name" value="HAD_sf"/>
</dbReference>
<feature type="active site" description="Proton donor" evidence="10">
    <location>
        <position position="9"/>
    </location>
</feature>
<feature type="binding site" evidence="12">
    <location>
        <position position="9"/>
    </location>
    <ligand>
        <name>Mg(2+)</name>
        <dbReference type="ChEBI" id="CHEBI:18420"/>
    </ligand>
</feature>
<feature type="binding site" evidence="11">
    <location>
        <position position="46"/>
    </location>
    <ligand>
        <name>substrate</name>
    </ligand>
</feature>
<evidence type="ECO:0000313" key="13">
    <source>
        <dbReference type="EMBL" id="AFG38680.1"/>
    </source>
</evidence>
<dbReference type="InterPro" id="IPR050582">
    <property type="entry name" value="HAD-like_SerB"/>
</dbReference>
<evidence type="ECO:0000256" key="7">
    <source>
        <dbReference type="ARBA" id="ARBA00023299"/>
    </source>
</evidence>
<keyword evidence="4" id="KW-0479">Metal-binding</keyword>
<feature type="binding site" evidence="11">
    <location>
        <position position="155"/>
    </location>
    <ligand>
        <name>substrate</name>
    </ligand>
</feature>
<feature type="binding site" evidence="11">
    <location>
        <position position="15"/>
    </location>
    <ligand>
        <name>substrate</name>
    </ligand>
</feature>
<dbReference type="OrthoDB" id="9801134at2"/>
<keyword evidence="13" id="KW-0808">Transferase</keyword>
<dbReference type="HOGENOM" id="CLU_097498_0_0_12"/>
<comment type="cofactor">
    <cofactor evidence="12">
        <name>Mg(2+)</name>
        <dbReference type="ChEBI" id="CHEBI:18420"/>
    </cofactor>
    <text evidence="12">Binds 1 Mg(2+) ion per subunit.</text>
</comment>
<proteinExistence type="predicted"/>
<evidence type="ECO:0000256" key="3">
    <source>
        <dbReference type="ARBA" id="ARBA00022605"/>
    </source>
</evidence>